<evidence type="ECO:0000256" key="2">
    <source>
        <dbReference type="ARBA" id="ARBA00022771"/>
    </source>
</evidence>
<dbReference type="PANTHER" id="PTHR23012:SF180">
    <property type="entry name" value="RING_FYVE_PHD ZINC FINGER SUPERFAMILY PROTEIN"/>
    <property type="match status" value="1"/>
</dbReference>
<accession>A0AAV7FBD6</accession>
<dbReference type="InterPro" id="IPR033275">
    <property type="entry name" value="MARCH-like"/>
</dbReference>
<sequence length="383" mass="42537">MNALLPVTGAAMENPKTLSGVHDSALLKLFRAPGRAICRGKAQWTAGGGDETDRDAIVGPTESYTELCAKALLGLCLWQIYVYQNGGIWTAWNYRFAVKRPQIPPWELRNYDGVRGWTRRKSRTGPKFKKDTVVVSRENRGRAERERKERGKEGEMGAEEVSLYVDEFMAVSAISLCRICHEEEEETTTSMENPCACSGTLKFAHRACVQRWCDEKGDTTCEICLQNFEPGYAAPPKKTRLADVAVTIRGSLEVPRLNPELYNPELVAAVAARGRIVENGSAECSGESGRSASCCRSVALIFTFLLLVRHLVALLTGGADHYAFTLFTLFVLRAGGIVLPLYIIMRTIEAIRLRQLQQWHEAAISSTSDDEAEELLHHAIQIN</sequence>
<dbReference type="GO" id="GO:0016020">
    <property type="term" value="C:membrane"/>
    <property type="evidence" value="ECO:0007669"/>
    <property type="project" value="TreeGrafter"/>
</dbReference>
<evidence type="ECO:0000313" key="8">
    <source>
        <dbReference type="EMBL" id="KAG9457909.1"/>
    </source>
</evidence>
<dbReference type="SMART" id="SM00744">
    <property type="entry name" value="RINGv"/>
    <property type="match status" value="1"/>
</dbReference>
<keyword evidence="2 4" id="KW-0863">Zinc-finger</keyword>
<organism evidence="8 9">
    <name type="scientific">Aristolochia fimbriata</name>
    <name type="common">White veined hardy Dutchman's pipe vine</name>
    <dbReference type="NCBI Taxonomy" id="158543"/>
    <lineage>
        <taxon>Eukaryota</taxon>
        <taxon>Viridiplantae</taxon>
        <taxon>Streptophyta</taxon>
        <taxon>Embryophyta</taxon>
        <taxon>Tracheophyta</taxon>
        <taxon>Spermatophyta</taxon>
        <taxon>Magnoliopsida</taxon>
        <taxon>Magnoliidae</taxon>
        <taxon>Piperales</taxon>
        <taxon>Aristolochiaceae</taxon>
        <taxon>Aristolochia</taxon>
    </lineage>
</organism>
<feature type="transmembrane region" description="Helical" evidence="5">
    <location>
        <begin position="322"/>
        <end position="344"/>
    </location>
</feature>
<dbReference type="PROSITE" id="PS51292">
    <property type="entry name" value="ZF_RING_CH"/>
    <property type="match status" value="1"/>
</dbReference>
<keyword evidence="9" id="KW-1185">Reference proteome</keyword>
<feature type="transmembrane region" description="Helical" evidence="5">
    <location>
        <begin position="298"/>
        <end position="316"/>
    </location>
</feature>
<feature type="domain" description="RING-CH-type" evidence="7">
    <location>
        <begin position="169"/>
        <end position="231"/>
    </location>
</feature>
<evidence type="ECO:0000256" key="5">
    <source>
        <dbReference type="SAM" id="Phobius"/>
    </source>
</evidence>
<keyword evidence="1" id="KW-0479">Metal-binding</keyword>
<dbReference type="AlphaFoldDB" id="A0AAV7FBD6"/>
<comment type="caution">
    <text evidence="8">The sequence shown here is derived from an EMBL/GenBank/DDBJ whole genome shotgun (WGS) entry which is preliminary data.</text>
</comment>
<evidence type="ECO:0008006" key="10">
    <source>
        <dbReference type="Google" id="ProtNLM"/>
    </source>
</evidence>
<dbReference type="SUPFAM" id="SSF57850">
    <property type="entry name" value="RING/U-box"/>
    <property type="match status" value="1"/>
</dbReference>
<evidence type="ECO:0000259" key="6">
    <source>
        <dbReference type="PROSITE" id="PS50089"/>
    </source>
</evidence>
<dbReference type="Pfam" id="PF12906">
    <property type="entry name" value="RINGv"/>
    <property type="match status" value="1"/>
</dbReference>
<keyword evidence="5" id="KW-0472">Membrane</keyword>
<name>A0AAV7FBD6_ARIFI</name>
<dbReference type="InterPro" id="IPR001841">
    <property type="entry name" value="Znf_RING"/>
</dbReference>
<dbReference type="Pfam" id="PF12428">
    <property type="entry name" value="DUF3675"/>
    <property type="match status" value="1"/>
</dbReference>
<dbReference type="EMBL" id="JAINDJ010000002">
    <property type="protein sequence ID" value="KAG9457909.1"/>
    <property type="molecule type" value="Genomic_DNA"/>
</dbReference>
<evidence type="ECO:0000256" key="4">
    <source>
        <dbReference type="PROSITE-ProRule" id="PRU00175"/>
    </source>
</evidence>
<evidence type="ECO:0000256" key="1">
    <source>
        <dbReference type="ARBA" id="ARBA00022723"/>
    </source>
</evidence>
<gene>
    <name evidence="8" type="ORF">H6P81_002417</name>
</gene>
<dbReference type="FunFam" id="3.30.40.10:FF:000318">
    <property type="entry name" value="E3 ubiquitin-protein ligase MARCH4"/>
    <property type="match status" value="1"/>
</dbReference>
<evidence type="ECO:0000256" key="3">
    <source>
        <dbReference type="ARBA" id="ARBA00022833"/>
    </source>
</evidence>
<keyword evidence="5" id="KW-1133">Transmembrane helix</keyword>
<keyword evidence="5" id="KW-0812">Transmembrane</keyword>
<evidence type="ECO:0000259" key="7">
    <source>
        <dbReference type="PROSITE" id="PS51292"/>
    </source>
</evidence>
<dbReference type="InterPro" id="IPR011016">
    <property type="entry name" value="Znf_RING-CH"/>
</dbReference>
<dbReference type="CDD" id="cd16495">
    <property type="entry name" value="RING_CH-C4HC3_MARCH"/>
    <property type="match status" value="1"/>
</dbReference>
<dbReference type="GO" id="GO:0016567">
    <property type="term" value="P:protein ubiquitination"/>
    <property type="evidence" value="ECO:0007669"/>
    <property type="project" value="TreeGrafter"/>
</dbReference>
<dbReference type="GO" id="GO:0008270">
    <property type="term" value="F:zinc ion binding"/>
    <property type="evidence" value="ECO:0007669"/>
    <property type="project" value="UniProtKB-KW"/>
</dbReference>
<dbReference type="Gene3D" id="3.30.40.10">
    <property type="entry name" value="Zinc/RING finger domain, C3HC4 (zinc finger)"/>
    <property type="match status" value="1"/>
</dbReference>
<dbReference type="PROSITE" id="PS50089">
    <property type="entry name" value="ZF_RING_2"/>
    <property type="match status" value="1"/>
</dbReference>
<proteinExistence type="predicted"/>
<dbReference type="InterPro" id="IPR022143">
    <property type="entry name" value="DUF3675"/>
</dbReference>
<keyword evidence="3" id="KW-0862">Zinc</keyword>
<dbReference type="GO" id="GO:0004842">
    <property type="term" value="F:ubiquitin-protein transferase activity"/>
    <property type="evidence" value="ECO:0007669"/>
    <property type="project" value="TreeGrafter"/>
</dbReference>
<dbReference type="Proteomes" id="UP000825729">
    <property type="component" value="Unassembled WGS sequence"/>
</dbReference>
<protein>
    <recommendedName>
        <fullName evidence="10">RING-CH-type domain-containing protein</fullName>
    </recommendedName>
</protein>
<dbReference type="PANTHER" id="PTHR23012">
    <property type="entry name" value="RING/FYVE/PHD ZINC FINGER DOMAIN-CONTAINING"/>
    <property type="match status" value="1"/>
</dbReference>
<feature type="domain" description="RING-type" evidence="6">
    <location>
        <begin position="177"/>
        <end position="224"/>
    </location>
</feature>
<dbReference type="InterPro" id="IPR013083">
    <property type="entry name" value="Znf_RING/FYVE/PHD"/>
</dbReference>
<reference evidence="8 9" key="1">
    <citation type="submission" date="2021-07" db="EMBL/GenBank/DDBJ databases">
        <title>The Aristolochia fimbriata genome: insights into angiosperm evolution, floral development and chemical biosynthesis.</title>
        <authorList>
            <person name="Jiao Y."/>
        </authorList>
    </citation>
    <scope>NUCLEOTIDE SEQUENCE [LARGE SCALE GENOMIC DNA]</scope>
    <source>
        <strain evidence="8">IBCAS-2021</strain>
        <tissue evidence="8">Leaf</tissue>
    </source>
</reference>
<evidence type="ECO:0000313" key="9">
    <source>
        <dbReference type="Proteomes" id="UP000825729"/>
    </source>
</evidence>